<dbReference type="AlphaFoldDB" id="A0A1T4KB11"/>
<keyword evidence="1" id="KW-1133">Transmembrane helix</keyword>
<evidence type="ECO:0000256" key="2">
    <source>
        <dbReference type="SAM" id="SignalP"/>
    </source>
</evidence>
<dbReference type="EMBL" id="FUXI01000002">
    <property type="protein sequence ID" value="SJZ39576.1"/>
    <property type="molecule type" value="Genomic_DNA"/>
</dbReference>
<keyword evidence="1" id="KW-0812">Transmembrane</keyword>
<gene>
    <name evidence="3" type="ORF">SAMN02745116_00160</name>
</gene>
<reference evidence="3 4" key="1">
    <citation type="submission" date="2017-02" db="EMBL/GenBank/DDBJ databases">
        <authorList>
            <person name="Peterson S.W."/>
        </authorList>
    </citation>
    <scope>NUCLEOTIDE SEQUENCE [LARGE SCALE GENOMIC DNA]</scope>
    <source>
        <strain evidence="3 4">ATCC BAA-1030</strain>
    </source>
</reference>
<evidence type="ECO:0000313" key="4">
    <source>
        <dbReference type="Proteomes" id="UP000190328"/>
    </source>
</evidence>
<dbReference type="STRING" id="263852.SAMN02745116_00160"/>
<accession>A0A1T4KB11</accession>
<proteinExistence type="predicted"/>
<feature type="signal peptide" evidence="2">
    <location>
        <begin position="1"/>
        <end position="24"/>
    </location>
</feature>
<dbReference type="OrthoDB" id="24041at2"/>
<dbReference type="Proteomes" id="UP000190328">
    <property type="component" value="Unassembled WGS sequence"/>
</dbReference>
<feature type="chain" id="PRO_5013204984" evidence="2">
    <location>
        <begin position="25"/>
        <end position="932"/>
    </location>
</feature>
<feature type="transmembrane region" description="Helical" evidence="1">
    <location>
        <begin position="898"/>
        <end position="922"/>
    </location>
</feature>
<name>A0A1T4KB11_9ENTE</name>
<evidence type="ECO:0000313" key="3">
    <source>
        <dbReference type="EMBL" id="SJZ39576.1"/>
    </source>
</evidence>
<protein>
    <submittedName>
        <fullName evidence="3">Uncharacterized protein</fullName>
    </submittedName>
</protein>
<dbReference type="RefSeq" id="WP_078806138.1">
    <property type="nucleotide sequence ID" value="NZ_FUXI01000002.1"/>
</dbReference>
<organism evidence="3 4">
    <name type="scientific">Pilibacter termitis</name>
    <dbReference type="NCBI Taxonomy" id="263852"/>
    <lineage>
        <taxon>Bacteria</taxon>
        <taxon>Bacillati</taxon>
        <taxon>Bacillota</taxon>
        <taxon>Bacilli</taxon>
        <taxon>Lactobacillales</taxon>
        <taxon>Enterococcaceae</taxon>
        <taxon>Pilibacter</taxon>
    </lineage>
</organism>
<keyword evidence="2" id="KW-0732">Signal</keyword>
<keyword evidence="4" id="KW-1185">Reference proteome</keyword>
<keyword evidence="1" id="KW-0472">Membrane</keyword>
<sequence length="932" mass="104891">MKGGGKFALALLSGVLFLGGVAFAEESTAYPLGDWYSDITVIPERYKDVLNVVRLAGDAEKEQGDRGDVVKLSSDAKDSVNSGQIWGVQKIDLTKPFELQCYIALDPTTWGNSTELLLMDAKELNLSNGATSVDNSQKIKQALSFIVGKSADGVAHSGMFTDLAVYDNSGVKVAMDLVNDVARPTISYMEPENNLRSNSVYYQDKYNLYLPSELRGYEKGFFTEEMIDVDGSHVQTEVPIVKLYNSKMKGLASVGDSLGYFRRLHVKYTPNNDGGVFLFHYYGYTPSKVKWTKKEINEYLGGEEIVLGFNSKSPNKQDANGKKVGRVGNKMVISDLSPYYPSQEAKILEERKISNQDGFLVRAPKGYDLRVDALGFQKKEDTQELSFYMPNLSGTVVRLTDCDKTGVPRTYDGKRLYTIESTGTTIPVEDIGNYNRIPEYTNNHYILLPDGRLKTDGKEQSAIKNTRYKTINFHSLYLDINRNTNDFNKITKKENVEYPIKTGYYLLEVIQVGEGFSDNATTWLVHINQNEQTKEIETRIYKREKETDDFQLYNQNIVKLSNAPIQKERGEEPFLALASDARTIDLGYVATLLSEEKVNVYVQMVDEDKFEALSGESAWAFYRKVKTQDKEQWRYSFTGSKDTIEQWGFGAEDVPISSNVLSIKDGLVHVVCEKDSTAIDGESVYVLRQLQASSGLQAIKGYYIIRFVNGNEKMIPRKDYLLGLYVYQHTQGEHEDKMNAVRELDPDYSFSNNEHLITNNVVKESLVDFLDKFGDTYGEEYENLPDIYRVGYQAEVTYYPDGTQPNDIETAAVDSSKFKTTTKDFDHVIPFSFNAAITRNALGNPKFANKEWSFGTSSEVVSDVTTSASKHELYFNLVQYENGGSGAKVPNTSRDENLSVMVLIAAGSIFLMAIGTVVYLLITMNHPPKREE</sequence>
<evidence type="ECO:0000256" key="1">
    <source>
        <dbReference type="SAM" id="Phobius"/>
    </source>
</evidence>